<organism evidence="2 3">
    <name type="scientific">Gordonia phage ChisanaKitsune</name>
    <dbReference type="NCBI Taxonomy" id="2871538"/>
    <lineage>
        <taxon>Viruses</taxon>
        <taxon>Duplodnaviria</taxon>
        <taxon>Heunggongvirae</taxon>
        <taxon>Uroviricota</taxon>
        <taxon>Caudoviricetes</taxon>
        <taxon>Chidieberevirus</taxon>
        <taxon>Chidieberevirus chisanakitsune</taxon>
    </lineage>
</organism>
<sequence>MTDEQKMDSQEPHNFTGRRQDGIQAGPDVECVICGVPKRIHEDIPKRTEFQVKPVNDIVHVKMNGRWYELSHGQASKLAGELTGAAMAAAAYAGFMKGK</sequence>
<evidence type="ECO:0000256" key="1">
    <source>
        <dbReference type="SAM" id="MobiDB-lite"/>
    </source>
</evidence>
<evidence type="ECO:0000313" key="3">
    <source>
        <dbReference type="Proteomes" id="UP000827561"/>
    </source>
</evidence>
<dbReference type="KEGG" id="vg:77951985"/>
<dbReference type="RefSeq" id="YP_010675657.1">
    <property type="nucleotide sequence ID" value="NC_071006.1"/>
</dbReference>
<keyword evidence="3" id="KW-1185">Reference proteome</keyword>
<reference evidence="2 3" key="1">
    <citation type="submission" date="2021-08" db="EMBL/GenBank/DDBJ databases">
        <authorList>
            <person name="Abebe M.A."/>
            <person name="Anderson J.Z."/>
            <person name="Burris R."/>
            <person name="Durrani M."/>
            <person name="Fetterly M.N."/>
            <person name="Fowler R.A."/>
            <person name="Friedman A."/>
            <person name="Khuong T.M."/>
            <person name="Konnor C.A."/>
            <person name="Madden B.G."/>
            <person name="Makula M.N."/>
            <person name="McTigue K."/>
            <person name="Morgan A.R."/>
            <person name="Qureshi S.I."/>
            <person name="Rainey M."/>
            <person name="Scherer A.E."/>
            <person name="Singer L."/>
            <person name="Thakar S.M."/>
            <person name="Truong P."/>
            <person name="Zaeean M.H."/>
            <person name="Balish M.F."/>
            <person name="Garlena R.A."/>
            <person name="Russell D.A."/>
            <person name="Jacobs-Sera D."/>
            <person name="Hatfull G.F."/>
        </authorList>
    </citation>
    <scope>NUCLEOTIDE SEQUENCE [LARGE SCALE GENOMIC DNA]</scope>
</reference>
<dbReference type="GeneID" id="77951985"/>
<evidence type="ECO:0000313" key="2">
    <source>
        <dbReference type="EMBL" id="QZE10783.1"/>
    </source>
</evidence>
<proteinExistence type="predicted"/>
<gene>
    <name evidence="2" type="primary">10</name>
    <name evidence="2" type="ORF">SEA_CHISANAKITSUNE_10</name>
</gene>
<dbReference type="Proteomes" id="UP000827561">
    <property type="component" value="Segment"/>
</dbReference>
<accession>A0AAE7XF17</accession>
<dbReference type="EMBL" id="MZ820089">
    <property type="protein sequence ID" value="QZE10783.1"/>
    <property type="molecule type" value="Genomic_DNA"/>
</dbReference>
<name>A0AAE7XF17_9CAUD</name>
<protein>
    <submittedName>
        <fullName evidence="2">Uncharacterized protein</fullName>
    </submittedName>
</protein>
<feature type="region of interest" description="Disordered" evidence="1">
    <location>
        <begin position="1"/>
        <end position="23"/>
    </location>
</feature>
<feature type="compositionally biased region" description="Basic and acidic residues" evidence="1">
    <location>
        <begin position="1"/>
        <end position="11"/>
    </location>
</feature>